<feature type="domain" description="SANT and BTB" evidence="2">
    <location>
        <begin position="197"/>
        <end position="296"/>
    </location>
</feature>
<dbReference type="Pfam" id="PF11822">
    <property type="entry name" value="BTB_SANBR"/>
    <property type="match status" value="1"/>
</dbReference>
<proteinExistence type="predicted"/>
<dbReference type="EMBL" id="HBUF01287137">
    <property type="protein sequence ID" value="CAG6688520.1"/>
    <property type="molecule type" value="Transcribed_RNA"/>
</dbReference>
<organism evidence="3">
    <name type="scientific">Cacopsylla melanoneura</name>
    <dbReference type="NCBI Taxonomy" id="428564"/>
    <lineage>
        <taxon>Eukaryota</taxon>
        <taxon>Metazoa</taxon>
        <taxon>Ecdysozoa</taxon>
        <taxon>Arthropoda</taxon>
        <taxon>Hexapoda</taxon>
        <taxon>Insecta</taxon>
        <taxon>Pterygota</taxon>
        <taxon>Neoptera</taxon>
        <taxon>Paraneoptera</taxon>
        <taxon>Hemiptera</taxon>
        <taxon>Sternorrhyncha</taxon>
        <taxon>Psylloidea</taxon>
        <taxon>Psyllidae</taxon>
        <taxon>Psyllinae</taxon>
        <taxon>Cacopsylla</taxon>
    </lineage>
</organism>
<evidence type="ECO:0000313" key="3">
    <source>
        <dbReference type="EMBL" id="CAG6688520.1"/>
    </source>
</evidence>
<reference evidence="3" key="1">
    <citation type="submission" date="2021-05" db="EMBL/GenBank/DDBJ databases">
        <authorList>
            <person name="Alioto T."/>
            <person name="Alioto T."/>
            <person name="Gomez Garrido J."/>
        </authorList>
    </citation>
    <scope>NUCLEOTIDE SEQUENCE</scope>
</reference>
<sequence length="776" mass="87040">MAEVTHSVNNTNNINSSPNKVSNSNTDNNISTSADNGEELIDKVSTETFLNFLSTAYKLNSLLENADLNQQSTPTGFDLSQINELNQQAGCADQFSLKLKLTQVLNEGLLDSILPYLIPPSKFNHNAPSSTNSTQPVIKKTLLDKSATSGASVRKCSGDASATKRKHRGHTPQSDERGKTGAAAAHSGHFQGKDIEVEIHVCDEVKNLKRDFKCSQKLLVSKMGYFAQVTMGQRLEDMDISVHCDINIFEWLMRWVKKDSGDKSTGNRAPELDCCNVIAVLVSANFLQMEPLLLDCLHFCKLNMNEIIRSSNNLVCINDSVLSRIAHQFSNIQVEDLEDRKDKIRSRLFCKLIFSLNEWPPVSARGHWASTGRLYRCLHCGSLLSATYAGRIACKPNRMSIDSNGNLVFSHEKDATWSLTEHIRSLRSQLKDWGRIYWKLWSQCHLLSCVLCNQLYPVCDSLSCAYHPQAAQFSCLDSAKLLQSPIGRYPCCGGQAFRYEALHNFQGCHFKPHVPRTVLPAEASIQKTVERVSDQVCVEPPPSLYPPERRLARVLSLTSGGAGDRGEAQQTLWWRGLALIPTNQRTGLLRLKNKGVKGVNSSSERSSPDNGTEDSFSTNTEEEEEESSDEDDNEDQEQDFEDEDEEEGDEESGSEGEEEVVKRIQRRGKGGGHGQSGTKRNSGGMMLSVRSNKHKTTSIRHWTPKQSTRCNQDNQRETEESLFQNMAGQLVHQSHHMKPFQYSTYLGGAYVKLEQEWKDSVRQTPPPMRNKYRRNN</sequence>
<feature type="region of interest" description="Disordered" evidence="1">
    <location>
        <begin position="591"/>
        <end position="712"/>
    </location>
</feature>
<dbReference type="AlphaFoldDB" id="A0A8D8XBH6"/>
<feature type="compositionally biased region" description="Low complexity" evidence="1">
    <location>
        <begin position="7"/>
        <end position="34"/>
    </location>
</feature>
<name>A0A8D8XBH6_9HEMI</name>
<dbReference type="InterPro" id="IPR045902">
    <property type="entry name" value="SANBR-like"/>
</dbReference>
<dbReference type="PANTHER" id="PTHR20946:SF0">
    <property type="entry name" value="SANT AND BTB DOMAIN REGULATOR OF CLASS SWITCH RECOMBINATION"/>
    <property type="match status" value="1"/>
</dbReference>
<dbReference type="PANTHER" id="PTHR20946">
    <property type="entry name" value="SANT AND BTB DOMAIN REGULATOR OF CLASS SWITCH RECOMBINATION"/>
    <property type="match status" value="1"/>
</dbReference>
<protein>
    <submittedName>
        <fullName evidence="3">Uncharacterized protein KIAA1841 homolog</fullName>
    </submittedName>
</protein>
<dbReference type="InterPro" id="IPR021777">
    <property type="entry name" value="SANBR_BTB"/>
</dbReference>
<feature type="region of interest" description="Disordered" evidence="1">
    <location>
        <begin position="1"/>
        <end position="34"/>
    </location>
</feature>
<evidence type="ECO:0000259" key="2">
    <source>
        <dbReference type="Pfam" id="PF11822"/>
    </source>
</evidence>
<accession>A0A8D8XBH6</accession>
<evidence type="ECO:0000256" key="1">
    <source>
        <dbReference type="SAM" id="MobiDB-lite"/>
    </source>
</evidence>
<feature type="compositionally biased region" description="Acidic residues" evidence="1">
    <location>
        <begin position="620"/>
        <end position="658"/>
    </location>
</feature>
<feature type="compositionally biased region" description="Polar residues" evidence="1">
    <location>
        <begin position="599"/>
        <end position="610"/>
    </location>
</feature>
<feature type="region of interest" description="Disordered" evidence="1">
    <location>
        <begin position="145"/>
        <end position="185"/>
    </location>
</feature>